<dbReference type="GO" id="GO:0005759">
    <property type="term" value="C:mitochondrial matrix"/>
    <property type="evidence" value="ECO:0007669"/>
    <property type="project" value="UniProtKB-SubCell"/>
</dbReference>
<dbReference type="Gene3D" id="1.20.140.10">
    <property type="entry name" value="Butyryl-CoA Dehydrogenase, subunit A, domain 3"/>
    <property type="match status" value="1"/>
</dbReference>
<evidence type="ECO:0000313" key="18">
    <source>
        <dbReference type="RefSeq" id="XP_026678818.1"/>
    </source>
</evidence>
<dbReference type="Pfam" id="PF02770">
    <property type="entry name" value="Acyl-CoA_dh_M"/>
    <property type="match status" value="1"/>
</dbReference>
<dbReference type="GO" id="GO:0005743">
    <property type="term" value="C:mitochondrial inner membrane"/>
    <property type="evidence" value="ECO:0007669"/>
    <property type="project" value="TreeGrafter"/>
</dbReference>
<evidence type="ECO:0000256" key="10">
    <source>
        <dbReference type="ARBA" id="ARBA00037927"/>
    </source>
</evidence>
<evidence type="ECO:0000256" key="3">
    <source>
        <dbReference type="ARBA" id="ARBA00009347"/>
    </source>
</evidence>
<dbReference type="PROSITE" id="PS00073">
    <property type="entry name" value="ACYL_COA_DH_2"/>
    <property type="match status" value="1"/>
</dbReference>
<dbReference type="Gene3D" id="2.40.110.10">
    <property type="entry name" value="Butyryl-CoA Dehydrogenase, subunit A, domain 2"/>
    <property type="match status" value="1"/>
</dbReference>
<evidence type="ECO:0000256" key="6">
    <source>
        <dbReference type="ARBA" id="ARBA00022946"/>
    </source>
</evidence>
<dbReference type="AlphaFoldDB" id="A0A3Q0IW00"/>
<evidence type="ECO:0000256" key="1">
    <source>
        <dbReference type="ARBA" id="ARBA00001974"/>
    </source>
</evidence>
<dbReference type="InterPro" id="IPR009100">
    <property type="entry name" value="AcylCoA_DH/oxidase_NM_dom_sf"/>
</dbReference>
<dbReference type="InterPro" id="IPR037069">
    <property type="entry name" value="AcylCoA_DH/ox_N_sf"/>
</dbReference>
<dbReference type="SUPFAM" id="SSF47203">
    <property type="entry name" value="Acyl-CoA dehydrogenase C-terminal domain-like"/>
    <property type="match status" value="1"/>
</dbReference>
<dbReference type="PANTHER" id="PTHR42807:SF1">
    <property type="entry name" value="GLUTARYL-COA DEHYDROGENASE, MITOCHONDRIAL"/>
    <property type="match status" value="1"/>
</dbReference>
<proteinExistence type="inferred from homology"/>
<dbReference type="InterPro" id="IPR006091">
    <property type="entry name" value="Acyl-CoA_Oxase/DH_mid-dom"/>
</dbReference>
<dbReference type="InterPro" id="IPR036250">
    <property type="entry name" value="AcylCo_DH-like_C"/>
</dbReference>
<evidence type="ECO:0000259" key="14">
    <source>
        <dbReference type="Pfam" id="PF00441"/>
    </source>
</evidence>
<feature type="domain" description="Acyl-CoA oxidase/dehydrogenase middle" evidence="15">
    <location>
        <begin position="144"/>
        <end position="244"/>
    </location>
</feature>
<dbReference type="GO" id="GO:0004361">
    <property type="term" value="F:glutaryl-CoA dehydrogenase activity"/>
    <property type="evidence" value="ECO:0007669"/>
    <property type="project" value="UniProtKB-EC"/>
</dbReference>
<keyword evidence="17" id="KW-1185">Reference proteome</keyword>
<protein>
    <recommendedName>
        <fullName evidence="11">glutaryl-CoA dehydrogenase (ETF)</fullName>
        <ecNumber evidence="11">1.3.8.6</ecNumber>
    </recommendedName>
</protein>
<dbReference type="PANTHER" id="PTHR42807">
    <property type="entry name" value="GLUTARYL-COA DEHYDROGENASE, MITOCHONDRIAL"/>
    <property type="match status" value="1"/>
</dbReference>
<evidence type="ECO:0000256" key="8">
    <source>
        <dbReference type="ARBA" id="ARBA00023128"/>
    </source>
</evidence>
<evidence type="ECO:0000256" key="12">
    <source>
        <dbReference type="ARBA" id="ARBA00049493"/>
    </source>
</evidence>
<sequence length="409" mass="44959">MSLFRPLLRSYSTKFNWEDALNISSLLTQEEKLLRDSVKSFCDAVLHPKIVEDFRHETSDVRAIYAEFGRLGILGCTLRGYGCAGASHISGGLVAREIERVDSGYRSMYSVQSSLVMGAIDKYGSDKQKAKYLPELAKGNLIGCFGLTEPNAGSDVANMQTRAKYDPPTNSYIITGSKTWISSAPLADLCILWAKCEDPTHGPQNPQIRGFIIEKDTPGYETSVIKGKFGLRASVTGSISLDNVRVSQDQMLLLANSYKAPFTLLNSARYGIAWGVLGAAEFCFSMARSYMLDRVQFNKPLAANQIPQLKLANMLTDISLALVSCCQVGRLKESNLDTPEMISILKRNNCAKALDIARNARDMLGGNGISDEYHVIRHMNNLEVVNTYEGTSDIHALILGRAITGIQAF</sequence>
<evidence type="ECO:0000259" key="16">
    <source>
        <dbReference type="Pfam" id="PF02771"/>
    </source>
</evidence>
<dbReference type="InterPro" id="IPR013786">
    <property type="entry name" value="AcylCoA_DH/ox_N"/>
</dbReference>
<evidence type="ECO:0000313" key="17">
    <source>
        <dbReference type="Proteomes" id="UP000079169"/>
    </source>
</evidence>
<evidence type="ECO:0000256" key="4">
    <source>
        <dbReference type="ARBA" id="ARBA00022630"/>
    </source>
</evidence>
<keyword evidence="5 13" id="KW-0274">FAD</keyword>
<dbReference type="GO" id="GO:0033539">
    <property type="term" value="P:fatty acid beta-oxidation using acyl-CoA dehydrogenase"/>
    <property type="evidence" value="ECO:0007669"/>
    <property type="project" value="TreeGrafter"/>
</dbReference>
<dbReference type="Pfam" id="PF02771">
    <property type="entry name" value="Acyl-CoA_dh_N"/>
    <property type="match status" value="1"/>
</dbReference>
<evidence type="ECO:0000256" key="13">
    <source>
        <dbReference type="RuleBase" id="RU362125"/>
    </source>
</evidence>
<keyword evidence="6" id="KW-0809">Transit peptide</keyword>
<dbReference type="FunFam" id="1.10.540.10:FF:000026">
    <property type="entry name" value="Acyl-CoA dehydrogenase medium chain"/>
    <property type="match status" value="1"/>
</dbReference>
<comment type="subcellular location">
    <subcellularLocation>
        <location evidence="2">Mitochondrion matrix</location>
    </subcellularLocation>
</comment>
<dbReference type="FunFam" id="1.20.140.10:FF:000006">
    <property type="entry name" value="Glutaryl-CoA dehydrogenase, mitochondrial"/>
    <property type="match status" value="1"/>
</dbReference>
<evidence type="ECO:0000256" key="9">
    <source>
        <dbReference type="ARBA" id="ARBA00037899"/>
    </source>
</evidence>
<accession>A0A3Q0IW00</accession>
<dbReference type="Proteomes" id="UP000079169">
    <property type="component" value="Unplaced"/>
</dbReference>
<dbReference type="Pfam" id="PF00441">
    <property type="entry name" value="Acyl-CoA_dh_1"/>
    <property type="match status" value="1"/>
</dbReference>
<comment type="pathway">
    <text evidence="9">Amino-acid metabolism; lysine degradation.</text>
</comment>
<comment type="catalytic activity">
    <reaction evidence="12">
        <text>glutaryl-CoA + oxidized [electron-transfer flavoprotein] + 2 H(+) = (2E)-butenoyl-CoA + reduced [electron-transfer flavoprotein] + CO2</text>
        <dbReference type="Rhea" id="RHEA:13389"/>
        <dbReference type="Rhea" id="RHEA-COMP:10685"/>
        <dbReference type="Rhea" id="RHEA-COMP:10686"/>
        <dbReference type="ChEBI" id="CHEBI:15378"/>
        <dbReference type="ChEBI" id="CHEBI:16526"/>
        <dbReference type="ChEBI" id="CHEBI:57332"/>
        <dbReference type="ChEBI" id="CHEBI:57378"/>
        <dbReference type="ChEBI" id="CHEBI:57692"/>
        <dbReference type="ChEBI" id="CHEBI:58307"/>
        <dbReference type="EC" id="1.3.8.6"/>
    </reaction>
</comment>
<keyword evidence="4 13" id="KW-0285">Flavoprotein</keyword>
<gene>
    <name evidence="18" type="primary">LOC103508399</name>
</gene>
<dbReference type="GO" id="GO:0000062">
    <property type="term" value="F:fatty-acyl-CoA binding"/>
    <property type="evidence" value="ECO:0007669"/>
    <property type="project" value="TreeGrafter"/>
</dbReference>
<dbReference type="InterPro" id="IPR046373">
    <property type="entry name" value="Acyl-CoA_Oxase/DH_mid-dom_sf"/>
</dbReference>
<feature type="domain" description="Acyl-CoA dehydrogenase/oxidase C-terminal" evidence="14">
    <location>
        <begin position="264"/>
        <end position="403"/>
    </location>
</feature>
<comment type="similarity">
    <text evidence="3 13">Belongs to the acyl-CoA dehydrogenase family.</text>
</comment>
<evidence type="ECO:0000259" key="15">
    <source>
        <dbReference type="Pfam" id="PF02770"/>
    </source>
</evidence>
<feature type="domain" description="Acyl-CoA dehydrogenase/oxidase N-terminal" evidence="16">
    <location>
        <begin position="28"/>
        <end position="139"/>
    </location>
</feature>
<evidence type="ECO:0000256" key="5">
    <source>
        <dbReference type="ARBA" id="ARBA00022827"/>
    </source>
</evidence>
<dbReference type="EC" id="1.3.8.6" evidence="11"/>
<dbReference type="RefSeq" id="XP_026678818.1">
    <property type="nucleotide sequence ID" value="XM_026823017.1"/>
</dbReference>
<organism evidence="17 18">
    <name type="scientific">Diaphorina citri</name>
    <name type="common">Asian citrus psyllid</name>
    <dbReference type="NCBI Taxonomy" id="121845"/>
    <lineage>
        <taxon>Eukaryota</taxon>
        <taxon>Metazoa</taxon>
        <taxon>Ecdysozoa</taxon>
        <taxon>Arthropoda</taxon>
        <taxon>Hexapoda</taxon>
        <taxon>Insecta</taxon>
        <taxon>Pterygota</taxon>
        <taxon>Neoptera</taxon>
        <taxon>Paraneoptera</taxon>
        <taxon>Hemiptera</taxon>
        <taxon>Sternorrhyncha</taxon>
        <taxon>Psylloidea</taxon>
        <taxon>Psyllidae</taxon>
        <taxon>Diaphorininae</taxon>
        <taxon>Diaphorina</taxon>
    </lineage>
</organism>
<dbReference type="InterPro" id="IPR009075">
    <property type="entry name" value="AcylCo_DH/oxidase_C"/>
</dbReference>
<evidence type="ECO:0000256" key="11">
    <source>
        <dbReference type="ARBA" id="ARBA00039033"/>
    </source>
</evidence>
<reference evidence="18" key="1">
    <citation type="submission" date="2025-08" db="UniProtKB">
        <authorList>
            <consortium name="RefSeq"/>
        </authorList>
    </citation>
    <scope>IDENTIFICATION</scope>
</reference>
<comment type="cofactor">
    <cofactor evidence="1 13">
        <name>FAD</name>
        <dbReference type="ChEBI" id="CHEBI:57692"/>
    </cofactor>
</comment>
<dbReference type="Gene3D" id="1.10.540.10">
    <property type="entry name" value="Acyl-CoA dehydrogenase/oxidase, N-terminal domain"/>
    <property type="match status" value="1"/>
</dbReference>
<dbReference type="GeneID" id="103508399"/>
<comment type="pathway">
    <text evidence="10">Amino-acid metabolism; tryptophan metabolism.</text>
</comment>
<dbReference type="InterPro" id="IPR052033">
    <property type="entry name" value="Glutaryl-CoA_DH_mitochondrial"/>
</dbReference>
<name>A0A3Q0IW00_DIACI</name>
<keyword evidence="7 13" id="KW-0560">Oxidoreductase</keyword>
<evidence type="ECO:0000256" key="7">
    <source>
        <dbReference type="ARBA" id="ARBA00023002"/>
    </source>
</evidence>
<dbReference type="GO" id="GO:0050660">
    <property type="term" value="F:flavin adenine dinucleotide binding"/>
    <property type="evidence" value="ECO:0007669"/>
    <property type="project" value="InterPro"/>
</dbReference>
<evidence type="ECO:0000256" key="2">
    <source>
        <dbReference type="ARBA" id="ARBA00004305"/>
    </source>
</evidence>
<keyword evidence="8" id="KW-0496">Mitochondrion</keyword>
<dbReference type="GO" id="GO:0046949">
    <property type="term" value="P:fatty-acyl-CoA biosynthetic process"/>
    <property type="evidence" value="ECO:0007669"/>
    <property type="project" value="TreeGrafter"/>
</dbReference>
<dbReference type="SUPFAM" id="SSF56645">
    <property type="entry name" value="Acyl-CoA dehydrogenase NM domain-like"/>
    <property type="match status" value="1"/>
</dbReference>
<dbReference type="InterPro" id="IPR006089">
    <property type="entry name" value="Acyl-CoA_DH_CS"/>
</dbReference>